<dbReference type="PANTHER" id="PTHR34322:SF2">
    <property type="entry name" value="TRANSPOSASE IS200-LIKE DOMAIN-CONTAINING PROTEIN"/>
    <property type="match status" value="1"/>
</dbReference>
<dbReference type="Gene3D" id="3.30.70.1290">
    <property type="entry name" value="Transposase IS200-like"/>
    <property type="match status" value="1"/>
</dbReference>
<dbReference type="InterPro" id="IPR002686">
    <property type="entry name" value="Transposase_17"/>
</dbReference>
<dbReference type="SUPFAM" id="SSF143422">
    <property type="entry name" value="Transposase IS200-like"/>
    <property type="match status" value="1"/>
</dbReference>
<dbReference type="Proteomes" id="UP000199531">
    <property type="component" value="Unassembled WGS sequence"/>
</dbReference>
<dbReference type="AlphaFoldDB" id="A0A1H8DC71"/>
<feature type="domain" description="Transposase IS200-like" evidence="1">
    <location>
        <begin position="9"/>
        <end position="122"/>
    </location>
</feature>
<dbReference type="InterPro" id="IPR036515">
    <property type="entry name" value="Transposase_17_sf"/>
</dbReference>
<accession>A0A1H8DC71</accession>
<sequence>MARLARLSVAGYPHHVIQRGNNRQAIFLDETDYERMLQLLREASARHRVGLHAWVLLPGQMQLLATPQDADGLPRMMQDVGRAYVRTFNNRHLRSGTLWEGRYRNTVVDPDLLLHAMACLDSLPVREQLARSPQGYAWSSSAHYTGERSERMVTPPTQIWQLGNTPFAREDAYRALLHEHESGHGCAQFQEAALGGWAHGSPDFVLQLQQLTGRRLQKSQAGRPARKAPEAG</sequence>
<reference evidence="2 3" key="1">
    <citation type="submission" date="2016-10" db="EMBL/GenBank/DDBJ databases">
        <authorList>
            <person name="de Groot N.N."/>
        </authorList>
    </citation>
    <scope>NUCLEOTIDE SEQUENCE [LARGE SCALE GENOMIC DNA]</scope>
    <source>
        <strain evidence="2 3">DSM 15123</strain>
    </source>
</reference>
<proteinExistence type="predicted"/>
<name>A0A1H8DC71_9BURK</name>
<dbReference type="PANTHER" id="PTHR34322">
    <property type="entry name" value="TRANSPOSASE, Y1_TNP DOMAIN-CONTAINING"/>
    <property type="match status" value="1"/>
</dbReference>
<evidence type="ECO:0000259" key="1">
    <source>
        <dbReference type="SMART" id="SM01321"/>
    </source>
</evidence>
<dbReference type="STRING" id="1121117.SAMN02745977_00245"/>
<evidence type="ECO:0000313" key="2">
    <source>
        <dbReference type="EMBL" id="SEN04087.1"/>
    </source>
</evidence>
<dbReference type="GO" id="GO:0003677">
    <property type="term" value="F:DNA binding"/>
    <property type="evidence" value="ECO:0007669"/>
    <property type="project" value="InterPro"/>
</dbReference>
<dbReference type="GO" id="GO:0004803">
    <property type="term" value="F:transposase activity"/>
    <property type="evidence" value="ECO:0007669"/>
    <property type="project" value="InterPro"/>
</dbReference>
<dbReference type="GO" id="GO:0006313">
    <property type="term" value="P:DNA transposition"/>
    <property type="evidence" value="ECO:0007669"/>
    <property type="project" value="InterPro"/>
</dbReference>
<gene>
    <name evidence="2" type="ORF">SAMN02745977_00245</name>
</gene>
<dbReference type="EMBL" id="FOCW01000001">
    <property type="protein sequence ID" value="SEN04087.1"/>
    <property type="molecule type" value="Genomic_DNA"/>
</dbReference>
<dbReference type="RefSeq" id="WP_091812971.1">
    <property type="nucleotide sequence ID" value="NZ_FOCW01000001.1"/>
</dbReference>
<keyword evidence="3" id="KW-1185">Reference proteome</keyword>
<organism evidence="2 3">
    <name type="scientific">Brachymonas denitrificans DSM 15123</name>
    <dbReference type="NCBI Taxonomy" id="1121117"/>
    <lineage>
        <taxon>Bacteria</taxon>
        <taxon>Pseudomonadati</taxon>
        <taxon>Pseudomonadota</taxon>
        <taxon>Betaproteobacteria</taxon>
        <taxon>Burkholderiales</taxon>
        <taxon>Comamonadaceae</taxon>
        <taxon>Brachymonas</taxon>
    </lineage>
</organism>
<evidence type="ECO:0000313" key="3">
    <source>
        <dbReference type="Proteomes" id="UP000199531"/>
    </source>
</evidence>
<protein>
    <submittedName>
        <fullName evidence="2">Putative transposase</fullName>
    </submittedName>
</protein>
<dbReference type="OrthoDB" id="9814067at2"/>
<dbReference type="SMART" id="SM01321">
    <property type="entry name" value="Y1_Tnp"/>
    <property type="match status" value="1"/>
</dbReference>